<dbReference type="OrthoDB" id="218680at2"/>
<gene>
    <name evidence="7" type="ORF">C3942_19200</name>
</gene>
<evidence type="ECO:0000256" key="4">
    <source>
        <dbReference type="SAM" id="MobiDB-lite"/>
    </source>
</evidence>
<feature type="compositionally biased region" description="Basic and acidic residues" evidence="4">
    <location>
        <begin position="2426"/>
        <end position="2436"/>
    </location>
</feature>
<feature type="region of interest" description="Disordered" evidence="4">
    <location>
        <begin position="2413"/>
        <end position="2436"/>
    </location>
</feature>
<feature type="chain" id="PRO_5015726941" description="Filamentous haemagglutinin FhaB/tRNA nuclease CdiA-like TPS domain-containing protein" evidence="5">
    <location>
        <begin position="44"/>
        <end position="2436"/>
    </location>
</feature>
<dbReference type="SUPFAM" id="SSF51126">
    <property type="entry name" value="Pectin lyase-like"/>
    <property type="match status" value="1"/>
</dbReference>
<evidence type="ECO:0000259" key="6">
    <source>
        <dbReference type="SMART" id="SM00912"/>
    </source>
</evidence>
<keyword evidence="8" id="KW-1185">Reference proteome</keyword>
<evidence type="ECO:0000313" key="7">
    <source>
        <dbReference type="EMBL" id="PPE72236.1"/>
    </source>
</evidence>
<organism evidence="7 8">
    <name type="scientific">Solimonas fluminis</name>
    <dbReference type="NCBI Taxonomy" id="2086571"/>
    <lineage>
        <taxon>Bacteria</taxon>
        <taxon>Pseudomonadati</taxon>
        <taxon>Pseudomonadota</taxon>
        <taxon>Gammaproteobacteria</taxon>
        <taxon>Nevskiales</taxon>
        <taxon>Nevskiaceae</taxon>
        <taxon>Solimonas</taxon>
    </lineage>
</organism>
<name>A0A2S5TBB3_9GAMM</name>
<dbReference type="Pfam" id="PF05860">
    <property type="entry name" value="TPS"/>
    <property type="match status" value="1"/>
</dbReference>
<reference evidence="7 8" key="1">
    <citation type="submission" date="2018-02" db="EMBL/GenBank/DDBJ databases">
        <title>Genome sequencing of Solimonas sp. HR-BB.</title>
        <authorList>
            <person name="Lee Y."/>
            <person name="Jeon C.O."/>
        </authorList>
    </citation>
    <scope>NUCLEOTIDE SEQUENCE [LARGE SCALE GENOMIC DNA]</scope>
    <source>
        <strain evidence="7 8">HR-BB</strain>
    </source>
</reference>
<proteinExistence type="predicted"/>
<feature type="domain" description="Filamentous haemagglutinin FhaB/tRNA nuclease CdiA-like TPS" evidence="6">
    <location>
        <begin position="41"/>
        <end position="154"/>
    </location>
</feature>
<keyword evidence="2" id="KW-0964">Secreted</keyword>
<dbReference type="GO" id="GO:0005576">
    <property type="term" value="C:extracellular region"/>
    <property type="evidence" value="ECO:0007669"/>
    <property type="project" value="UniProtKB-SubCell"/>
</dbReference>
<dbReference type="InterPro" id="IPR050909">
    <property type="entry name" value="Bact_Autotransporter_VF"/>
</dbReference>
<feature type="region of interest" description="Disordered" evidence="4">
    <location>
        <begin position="2279"/>
        <end position="2298"/>
    </location>
</feature>
<dbReference type="InterPro" id="IPR008638">
    <property type="entry name" value="FhaB/CdiA-like_TPS"/>
</dbReference>
<comment type="subcellular location">
    <subcellularLocation>
        <location evidence="1">Secreted</location>
    </subcellularLocation>
</comment>
<evidence type="ECO:0000256" key="2">
    <source>
        <dbReference type="ARBA" id="ARBA00022525"/>
    </source>
</evidence>
<dbReference type="NCBIfam" id="TIGR01901">
    <property type="entry name" value="adhes_NPXG"/>
    <property type="match status" value="1"/>
</dbReference>
<accession>A0A2S5TBB3</accession>
<dbReference type="PANTHER" id="PTHR12338:SF8">
    <property type="entry name" value="HEME_HEMOPEXIN-BINDING PROTEIN"/>
    <property type="match status" value="1"/>
</dbReference>
<comment type="caution">
    <text evidence="7">The sequence shown here is derived from an EMBL/GenBank/DDBJ whole genome shotgun (WGS) entry which is preliminary data.</text>
</comment>
<dbReference type="PANTHER" id="PTHR12338">
    <property type="entry name" value="AUTOTRANSPORTER"/>
    <property type="match status" value="1"/>
</dbReference>
<evidence type="ECO:0000313" key="8">
    <source>
        <dbReference type="Proteomes" id="UP000238220"/>
    </source>
</evidence>
<dbReference type="InterPro" id="IPR011050">
    <property type="entry name" value="Pectin_lyase_fold/virulence"/>
</dbReference>
<keyword evidence="3 5" id="KW-0732">Signal</keyword>
<feature type="signal peptide" evidence="5">
    <location>
        <begin position="1"/>
        <end position="43"/>
    </location>
</feature>
<dbReference type="SMART" id="SM00912">
    <property type="entry name" value="Haemagg_act"/>
    <property type="match status" value="1"/>
</dbReference>
<dbReference type="InterPro" id="IPR012334">
    <property type="entry name" value="Pectin_lyas_fold"/>
</dbReference>
<dbReference type="Proteomes" id="UP000238220">
    <property type="component" value="Unassembled WGS sequence"/>
</dbReference>
<dbReference type="Gene3D" id="2.160.20.10">
    <property type="entry name" value="Single-stranded right-handed beta-helix, Pectin lyase-like"/>
    <property type="match status" value="1"/>
</dbReference>
<feature type="compositionally biased region" description="Acidic residues" evidence="4">
    <location>
        <begin position="2413"/>
        <end position="2425"/>
    </location>
</feature>
<dbReference type="EMBL" id="PSNW01000014">
    <property type="protein sequence ID" value="PPE72236.1"/>
    <property type="molecule type" value="Genomic_DNA"/>
</dbReference>
<protein>
    <recommendedName>
        <fullName evidence="6">Filamentous haemagglutinin FhaB/tRNA nuclease CdiA-like TPS domain-containing protein</fullName>
    </recommendedName>
</protein>
<evidence type="ECO:0000256" key="1">
    <source>
        <dbReference type="ARBA" id="ARBA00004613"/>
    </source>
</evidence>
<evidence type="ECO:0000256" key="5">
    <source>
        <dbReference type="SAM" id="SignalP"/>
    </source>
</evidence>
<sequence>MAGKCTQGSRGAAVMTEKRPGFRRQLIARLAAAAGFAPGLALATPSGGVVTAGAASIGSPLPGTLHIDQTSSAAIINWQDFSIAQGEFVQFSQPSASAAVLNRVVGGLPSEILGNLSANGRVFIINPQGVMFGAGARVDTASLVATTLDIADQDFLSGRLVFAGSAGSQARVVNHGHIEAADGGFVVLAAAGVSNEGLVSAQLGEVALVSGTAMTLSLDGSGLVGFSIDRAALGAAAGADNGGEITANGGRVLMSAQLAQGLVGMAVNNRGRITAQSIEEHDGAVFLRAEGGDIAHAGVIDASGVDGQDGGQVRMDSDADIRILDGSRILTIGGGPDAAGGRVGALAQGVLRFERGAGIDARGDRRGGEAGLSGYQDLYVHGDIRVGAGGRVRLDPAANPLVIGNGSANGGCDANICEDDLESRLAVGESYIVASADGVRVEDLSDLDADGNIVDGVLDGRSTVAGVLGGSLLLGAGTINSDNGLFDRGSDGSVSFANTANRVRLDGGFEAYSGTDSGSITTGAVEAGYFIVMQAAQGISTGDLAVRGNLALTAEDGGLNSIVAAAIALDGGSGPITVNGGIRAEGTVAGFDGADDFAVRGARVDLFSDGGDITVTGLIDLDGHVGAVNGTSDWSAIGAQLRVEAAGGSVDLRGPVEVEGSLESAGADGGATARVFGRGAEVAIGQFDGGDLPPTLQVKLGGPVTVKGTVGRFGAESESEAIGAFFQVLASGGPGQGDDLSAAHLLGPVDIQGSVGPVTGHTALKVRGGYAEMVVSGGLLDLDAALTVRGRATGADVSSDVEVNGAALFLQQNDGDIDLAGPVTVDGDIGIDEDGLESGQVVASFYTETRAADAVITASGGSIGTAGLDISGDTSRVVSGGDSNSNGVFLKLEAPDGDLTVNGDIVATGTLLSASAPDSLSASAAQVLLTGGSVYTDEAGTRYLLAAGNVDVGGDIRLRGTTGTVTTSGPATVSGSSLGINAYGGRFRLQAAPADPGSLAAAATGSIDLTGGLGATAGAAQLTAEASNVAINATTVSIDGSVILAGTASGIVTGDNSVISGSLLSIQADDTLGVGGDVDVSGTLGPVNEDAPAEQAAANGLFVRAASAVLNADGEWVDSGDGDATLRLQGQLRLAGTTQETVVVGSDSFVNGAYAGIFAAYGNIALDGGVDATGRMDTTLGGDYLAAQAAELRVVAQDLSVGDDIRLTGQNRVVEGGYQSFASASFLRLSALGGDIAVDGELAATGNAEAGAEPSRIVVGGESYVQAVSLNADADYGSIRVTGPIRAEGHLGYSEAAYSSFINGAFLDIRSGGLFSAGTEASVDDGIEVRGTLGSVKGGFDTSAEAADVLVDAAAIDIAGDIVLEGGTGMVEAGHASAISGSYLALTSSYDQQIRGGLDVRGSIDSVAGLEDGDGGILPPDHLYARAVSVSARSYLDGSLGIDGPVVLDGSVDSVEAGMDAFVNGVYLNLGGTDDSGAGFLNRIRIGGDVRAMGSLGTVSAGDRLFARATEIGLTAVDGSYSEDGAALVLEGALVLGGDATGRIEGGFQSFVNGISVLMGAAWGDMLLGTGITPDSSILVDGVPLQGTSIYAAGRLQEVQVYGGSFVQATEFDLSTSSFGHVDVTGDTRLLGSIGAITSAESDLLTVNAVSARFNTELGDILLHGNLGASGTLNGVGAGSSLFARGIELGVFAGNGKLEIDGDLDVAGSSNGEVTGFNDLYVNGAYVQLITVDDDVIIDGDVRLFGSVARVQGEDYVFASGAELQGLPDGAFVIGGGLDVEGSVSSYEARDSSGLFGGEVFIFSGSTDQEGRTEIDGPVSVTGTLGTVTGGQDLYGYGAFASFKSLQGDVRLLGPVTVTGEIARITAGDNLTLSGSGFWADADDGSVQLAGPLQVSGTVGFVDGAHGAFLNGSFAYLTATEGDLEISGGAEPEGPVPLAEAPRVSVTGSLVEVLGDSGIAASGADLLLERSGSEPGGLLSIAGDIVETGSVGLFDVADLESSSRFSGGLLLNANDGGVAFRNITADHGFIYFNQDSAIGEATLTGREYLEIVTPSGAPTLDAQRLRLEAPELFVSANLEAGLLELSAGEALAVSAATLGGGQVHLSSGGLLQLADDRETTGAATVIRGDRLRLEGARIISDEGTLIDAGGLDVVAGETIRLAGLVRVGDGQAQYSGDPALLEQIGAGLPGVLPASARPNAYFQAPTVALAELELAGDYLHIEANTLRLGSLTLNDGTLVQLDPLVNLPFFTESVDVTDAGLDSVKDRLATEDNRVIPNLGSFNSDEGETGDRKLGDRPVLNDGRTDAAGNPQFQVGDGVPNLGQLILQSGLADNTVVIGASDYTAGIQVADQLVVDVLPSSTNFVFATSAKMLITEPIRTNGRVLVLGGGVETDRNTFYSAVVDQINAYYDALDPDPAEEDDGEVEEKSTDGQECN</sequence>
<evidence type="ECO:0000256" key="3">
    <source>
        <dbReference type="ARBA" id="ARBA00022729"/>
    </source>
</evidence>